<accession>A0A814RH55</accession>
<dbReference type="GO" id="GO:0006886">
    <property type="term" value="P:intracellular protein transport"/>
    <property type="evidence" value="ECO:0007669"/>
    <property type="project" value="InterPro"/>
</dbReference>
<dbReference type="OrthoDB" id="49016at2759"/>
<reference evidence="2" key="1">
    <citation type="submission" date="2021-02" db="EMBL/GenBank/DDBJ databases">
        <authorList>
            <person name="Nowell W R."/>
        </authorList>
    </citation>
    <scope>NUCLEOTIDE SEQUENCE</scope>
</reference>
<proteinExistence type="predicted"/>
<evidence type="ECO:0000313" key="3">
    <source>
        <dbReference type="EMBL" id="CAF3897620.1"/>
    </source>
</evidence>
<dbReference type="EMBL" id="CAJOBC010006399">
    <property type="protein sequence ID" value="CAF3897620.1"/>
    <property type="molecule type" value="Genomic_DNA"/>
</dbReference>
<evidence type="ECO:0000259" key="1">
    <source>
        <dbReference type="Pfam" id="PF04815"/>
    </source>
</evidence>
<dbReference type="Gene3D" id="1.20.120.730">
    <property type="entry name" value="Sec23/Sec24 helical domain"/>
    <property type="match status" value="1"/>
</dbReference>
<dbReference type="GO" id="GO:0030127">
    <property type="term" value="C:COPII vesicle coat"/>
    <property type="evidence" value="ECO:0007669"/>
    <property type="project" value="InterPro"/>
</dbReference>
<dbReference type="Proteomes" id="UP000663829">
    <property type="component" value="Unassembled WGS sequence"/>
</dbReference>
<evidence type="ECO:0000313" key="2">
    <source>
        <dbReference type="EMBL" id="CAF1133819.1"/>
    </source>
</evidence>
<dbReference type="SUPFAM" id="SSF81811">
    <property type="entry name" value="Helical domain of Sec23/24"/>
    <property type="match status" value="1"/>
</dbReference>
<dbReference type="EMBL" id="CAJNOQ010006399">
    <property type="protein sequence ID" value="CAF1133819.1"/>
    <property type="molecule type" value="Genomic_DNA"/>
</dbReference>
<keyword evidence="4" id="KW-1185">Reference proteome</keyword>
<evidence type="ECO:0000313" key="4">
    <source>
        <dbReference type="Proteomes" id="UP000663829"/>
    </source>
</evidence>
<dbReference type="Pfam" id="PF04815">
    <property type="entry name" value="Sec23_helical"/>
    <property type="match status" value="1"/>
</dbReference>
<comment type="caution">
    <text evidence="2">The sequence shown here is derived from an EMBL/GenBank/DDBJ whole genome shotgun (WGS) entry which is preliminary data.</text>
</comment>
<protein>
    <recommendedName>
        <fullName evidence="1">Sec23/Sec24 helical domain-containing protein</fullName>
    </recommendedName>
</protein>
<dbReference type="InterPro" id="IPR036175">
    <property type="entry name" value="Sec23/24_helical_dom_sf"/>
</dbReference>
<dbReference type="GO" id="GO:0006888">
    <property type="term" value="P:endoplasmic reticulum to Golgi vesicle-mediated transport"/>
    <property type="evidence" value="ECO:0007669"/>
    <property type="project" value="InterPro"/>
</dbReference>
<name>A0A814RH55_9BILA</name>
<gene>
    <name evidence="2" type="ORF">GPM918_LOCUS20335</name>
    <name evidence="3" type="ORF">SRO942_LOCUS20332</name>
</gene>
<organism evidence="2 4">
    <name type="scientific">Didymodactylos carnosus</name>
    <dbReference type="NCBI Taxonomy" id="1234261"/>
    <lineage>
        <taxon>Eukaryota</taxon>
        <taxon>Metazoa</taxon>
        <taxon>Spiralia</taxon>
        <taxon>Gnathifera</taxon>
        <taxon>Rotifera</taxon>
        <taxon>Eurotatoria</taxon>
        <taxon>Bdelloidea</taxon>
        <taxon>Philodinida</taxon>
        <taxon>Philodinidae</taxon>
        <taxon>Didymodactylos</taxon>
    </lineage>
</organism>
<dbReference type="InterPro" id="IPR006900">
    <property type="entry name" value="Sec23/24_helical_dom"/>
</dbReference>
<feature type="domain" description="Sec23/Sec24 helical" evidence="1">
    <location>
        <begin position="48"/>
        <end position="98"/>
    </location>
</feature>
<dbReference type="Proteomes" id="UP000681722">
    <property type="component" value="Unassembled WGS sequence"/>
</dbReference>
<dbReference type="AlphaFoldDB" id="A0A814RH55"/>
<sequence>MHDSVQGGIRRLLDGLTICWTDPATTVEQKRARCEQIVEEIGTAYQTMERMKEKIVHDSTAGQLILPEALKLLSIYVTALIKCDPLIGTQTRTTDDRS</sequence>